<dbReference type="Gene3D" id="3.40.190.80">
    <property type="match status" value="1"/>
</dbReference>
<dbReference type="RefSeq" id="XP_024944906.1">
    <property type="nucleotide sequence ID" value="XM_025089138.1"/>
</dbReference>
<comment type="similarity">
    <text evidence="1">Belongs to the inositol monophosphatase superfamily.</text>
</comment>
<dbReference type="GO" id="GO:0046872">
    <property type="term" value="F:metal ion binding"/>
    <property type="evidence" value="ECO:0007669"/>
    <property type="project" value="UniProtKB-KW"/>
</dbReference>
<accession>A0AAJ7RPU3</accession>
<dbReference type="InterPro" id="IPR000760">
    <property type="entry name" value="Inositol_monophosphatase-like"/>
</dbReference>
<dbReference type="GO" id="GO:0006020">
    <property type="term" value="P:inositol metabolic process"/>
    <property type="evidence" value="ECO:0007669"/>
    <property type="project" value="TreeGrafter"/>
</dbReference>
<dbReference type="InterPro" id="IPR020550">
    <property type="entry name" value="Inositol_monophosphatase_CS"/>
</dbReference>
<dbReference type="GO" id="GO:0007165">
    <property type="term" value="P:signal transduction"/>
    <property type="evidence" value="ECO:0007669"/>
    <property type="project" value="TreeGrafter"/>
</dbReference>
<dbReference type="GO" id="GO:0046854">
    <property type="term" value="P:phosphatidylinositol phosphate biosynthetic process"/>
    <property type="evidence" value="ECO:0007669"/>
    <property type="project" value="InterPro"/>
</dbReference>
<dbReference type="PROSITE" id="PS00630">
    <property type="entry name" value="IMP_2"/>
    <property type="match status" value="1"/>
</dbReference>
<dbReference type="SUPFAM" id="SSF56655">
    <property type="entry name" value="Carbohydrate phosphatase"/>
    <property type="match status" value="1"/>
</dbReference>
<dbReference type="Proteomes" id="UP000694920">
    <property type="component" value="Unplaced"/>
</dbReference>
<dbReference type="PANTHER" id="PTHR20854">
    <property type="entry name" value="INOSITOL MONOPHOSPHATASE"/>
    <property type="match status" value="1"/>
</dbReference>
<dbReference type="GeneID" id="107271831"/>
<evidence type="ECO:0000256" key="4">
    <source>
        <dbReference type="PIRSR" id="PIRSR600760-2"/>
    </source>
</evidence>
<comment type="cofactor">
    <cofactor evidence="4">
        <name>Mg(2+)</name>
        <dbReference type="ChEBI" id="CHEBI:18420"/>
    </cofactor>
</comment>
<sequence length="160" mass="18167">MASIKEIDRYFQFAKELTLEAGKIMSSAYGRKKNVETKSSEWDLVTEYDRRVEDMLIRRLRQEFPEHNVRDIGSAALSLAYVAAGAIDVFQMDYLKPWDVAAGVLMVREAGGVVIDSRGGECNIMRPRTLAAANEKLARETAKLIVETDLKVQRKRLQRT</sequence>
<gene>
    <name evidence="6" type="primary">LOC107271831</name>
</gene>
<evidence type="ECO:0000313" key="5">
    <source>
        <dbReference type="Proteomes" id="UP000694920"/>
    </source>
</evidence>
<reference evidence="6" key="1">
    <citation type="submission" date="2025-08" db="UniProtKB">
        <authorList>
            <consortium name="RefSeq"/>
        </authorList>
    </citation>
    <scope>IDENTIFICATION</scope>
</reference>
<evidence type="ECO:0000256" key="2">
    <source>
        <dbReference type="ARBA" id="ARBA00022723"/>
    </source>
</evidence>
<name>A0AAJ7RPU3_CEPCN</name>
<dbReference type="Pfam" id="PF00459">
    <property type="entry name" value="Inositol_P"/>
    <property type="match status" value="1"/>
</dbReference>
<evidence type="ECO:0000313" key="6">
    <source>
        <dbReference type="RefSeq" id="XP_024944906.1"/>
    </source>
</evidence>
<dbReference type="PANTHER" id="PTHR20854:SF25">
    <property type="entry name" value="INOSITOL-1-MONOPHOSPHATASE"/>
    <property type="match status" value="1"/>
</dbReference>
<dbReference type="AlphaFoldDB" id="A0AAJ7RPU3"/>
<dbReference type="GO" id="GO:0008934">
    <property type="term" value="F:inositol monophosphate 1-phosphatase activity"/>
    <property type="evidence" value="ECO:0007669"/>
    <property type="project" value="TreeGrafter"/>
</dbReference>
<evidence type="ECO:0000256" key="3">
    <source>
        <dbReference type="ARBA" id="ARBA00022842"/>
    </source>
</evidence>
<keyword evidence="3 4" id="KW-0460">Magnesium</keyword>
<keyword evidence="2 4" id="KW-0479">Metal-binding</keyword>
<evidence type="ECO:0000256" key="1">
    <source>
        <dbReference type="ARBA" id="ARBA00009759"/>
    </source>
</evidence>
<dbReference type="KEGG" id="ccin:107271831"/>
<organism evidence="5 6">
    <name type="scientific">Cephus cinctus</name>
    <name type="common">Wheat stem sawfly</name>
    <dbReference type="NCBI Taxonomy" id="211228"/>
    <lineage>
        <taxon>Eukaryota</taxon>
        <taxon>Metazoa</taxon>
        <taxon>Ecdysozoa</taxon>
        <taxon>Arthropoda</taxon>
        <taxon>Hexapoda</taxon>
        <taxon>Insecta</taxon>
        <taxon>Pterygota</taxon>
        <taxon>Neoptera</taxon>
        <taxon>Endopterygota</taxon>
        <taxon>Hymenoptera</taxon>
        <taxon>Cephoidea</taxon>
        <taxon>Cephidae</taxon>
        <taxon>Cephus</taxon>
    </lineage>
</organism>
<keyword evidence="5" id="KW-1185">Reference proteome</keyword>
<feature type="binding site" evidence="4">
    <location>
        <position position="99"/>
    </location>
    <ligand>
        <name>Mg(2+)</name>
        <dbReference type="ChEBI" id="CHEBI:18420"/>
        <label>1</label>
        <note>catalytic</note>
    </ligand>
</feature>
<proteinExistence type="inferred from homology"/>
<protein>
    <submittedName>
        <fullName evidence="6">Inositol monophosphatase 2</fullName>
    </submittedName>
</protein>